<dbReference type="PANTHER" id="PTHR35006">
    <property type="entry name" value="GLYOXALASE FAMILY PROTEIN (AFU_ORTHOLOGUE AFUA_5G14830)"/>
    <property type="match status" value="1"/>
</dbReference>
<organism evidence="2 3">
    <name type="scientific">Pseudolysobacter antarcticus</name>
    <dbReference type="NCBI Taxonomy" id="2511995"/>
    <lineage>
        <taxon>Bacteria</taxon>
        <taxon>Pseudomonadati</taxon>
        <taxon>Pseudomonadota</taxon>
        <taxon>Gammaproteobacteria</taxon>
        <taxon>Lysobacterales</taxon>
        <taxon>Rhodanobacteraceae</taxon>
        <taxon>Pseudolysobacter</taxon>
    </lineage>
</organism>
<accession>A0A411HHZ8</accession>
<reference evidence="2 3" key="1">
    <citation type="submission" date="2019-01" db="EMBL/GenBank/DDBJ databases">
        <title>Pseudolysobacter antarctica gen. nov., sp. nov., isolated from Fildes Peninsula, Antarctica.</title>
        <authorList>
            <person name="Wei Z."/>
            <person name="Peng F."/>
        </authorList>
    </citation>
    <scope>NUCLEOTIDE SEQUENCE [LARGE SCALE GENOMIC DNA]</scope>
    <source>
        <strain evidence="2 3">AQ6-296</strain>
    </source>
</reference>
<sequence length="127" mass="13537">MIDHTGVRVSDFALSKKFYAAALAPIGFALLKEFPAALTGGDDVAGFGEAPKPEFWLHGAEPNYPRVHVAFRASSQAMVDAFYTAAIKAGGRDNGAPGTRAHYHAGYYAAFVLDPDGHNIEVVFHAS</sequence>
<dbReference type="InterPro" id="IPR004360">
    <property type="entry name" value="Glyas_Fos-R_dOase_dom"/>
</dbReference>
<evidence type="ECO:0000313" key="2">
    <source>
        <dbReference type="EMBL" id="QBB70017.1"/>
    </source>
</evidence>
<keyword evidence="3" id="KW-1185">Reference proteome</keyword>
<dbReference type="Gene3D" id="3.10.180.10">
    <property type="entry name" value="2,3-Dihydroxybiphenyl 1,2-Dioxygenase, domain 1"/>
    <property type="match status" value="1"/>
</dbReference>
<name>A0A411HHZ8_9GAMM</name>
<dbReference type="AlphaFoldDB" id="A0A411HHZ8"/>
<evidence type="ECO:0000313" key="3">
    <source>
        <dbReference type="Proteomes" id="UP000291562"/>
    </source>
</evidence>
<dbReference type="RefSeq" id="WP_129832276.1">
    <property type="nucleotide sequence ID" value="NZ_CP035704.1"/>
</dbReference>
<dbReference type="InterPro" id="IPR029068">
    <property type="entry name" value="Glyas_Bleomycin-R_OHBP_Dase"/>
</dbReference>
<dbReference type="SUPFAM" id="SSF54593">
    <property type="entry name" value="Glyoxalase/Bleomycin resistance protein/Dihydroxybiphenyl dioxygenase"/>
    <property type="match status" value="1"/>
</dbReference>
<evidence type="ECO:0000259" key="1">
    <source>
        <dbReference type="PROSITE" id="PS51819"/>
    </source>
</evidence>
<dbReference type="Pfam" id="PF00903">
    <property type="entry name" value="Glyoxalase"/>
    <property type="match status" value="1"/>
</dbReference>
<dbReference type="PANTHER" id="PTHR35006:SF2">
    <property type="entry name" value="GLYOXALASE FAMILY PROTEIN (AFU_ORTHOLOGUE AFUA_5G14830)"/>
    <property type="match status" value="1"/>
</dbReference>
<dbReference type="CDD" id="cd07262">
    <property type="entry name" value="VOC_like"/>
    <property type="match status" value="1"/>
</dbReference>
<dbReference type="EMBL" id="CP035704">
    <property type="protein sequence ID" value="QBB70017.1"/>
    <property type="molecule type" value="Genomic_DNA"/>
</dbReference>
<dbReference type="PROSITE" id="PS51819">
    <property type="entry name" value="VOC"/>
    <property type="match status" value="1"/>
</dbReference>
<gene>
    <name evidence="2" type="ORF">ELE36_06390</name>
</gene>
<proteinExistence type="predicted"/>
<dbReference type="InterPro" id="IPR037523">
    <property type="entry name" value="VOC_core"/>
</dbReference>
<dbReference type="OrthoDB" id="9800438at2"/>
<dbReference type="KEGG" id="xbc:ELE36_06390"/>
<feature type="domain" description="VOC" evidence="1">
    <location>
        <begin position="1"/>
        <end position="125"/>
    </location>
</feature>
<protein>
    <submittedName>
        <fullName evidence="2">VOC family protein</fullName>
    </submittedName>
</protein>
<dbReference type="Proteomes" id="UP000291562">
    <property type="component" value="Chromosome"/>
</dbReference>